<dbReference type="Proteomes" id="UP000756530">
    <property type="component" value="Unassembled WGS sequence"/>
</dbReference>
<comment type="caution">
    <text evidence="1">The sequence shown here is derived from an EMBL/GenBank/DDBJ whole genome shotgun (WGS) entry which is preliminary data.</text>
</comment>
<gene>
    <name evidence="1" type="ORF">KJP28_06015</name>
</gene>
<proteinExistence type="predicted"/>
<dbReference type="RefSeq" id="WP_218391607.1">
    <property type="nucleotide sequence ID" value="NZ_JAHUZE010000001.1"/>
</dbReference>
<dbReference type="EMBL" id="JAHUZE010000001">
    <property type="protein sequence ID" value="MBV7378474.1"/>
    <property type="molecule type" value="Genomic_DNA"/>
</dbReference>
<reference evidence="1 2" key="1">
    <citation type="submission" date="2021-05" db="EMBL/GenBank/DDBJ databases">
        <title>Culturable bacteria isolated from Daya Bay.</title>
        <authorList>
            <person name="Zheng W."/>
            <person name="Yu S."/>
            <person name="Huang Y."/>
        </authorList>
    </citation>
    <scope>NUCLEOTIDE SEQUENCE [LARGE SCALE GENOMIC DNA]</scope>
    <source>
        <strain evidence="1 2">DP4N28-5</strain>
    </source>
</reference>
<organism evidence="1 2">
    <name type="scientific">Maritimibacter dapengensis</name>
    <dbReference type="NCBI Taxonomy" id="2836868"/>
    <lineage>
        <taxon>Bacteria</taxon>
        <taxon>Pseudomonadati</taxon>
        <taxon>Pseudomonadota</taxon>
        <taxon>Alphaproteobacteria</taxon>
        <taxon>Rhodobacterales</taxon>
        <taxon>Roseobacteraceae</taxon>
        <taxon>Maritimibacter</taxon>
    </lineage>
</organism>
<evidence type="ECO:0000313" key="2">
    <source>
        <dbReference type="Proteomes" id="UP000756530"/>
    </source>
</evidence>
<keyword evidence="2" id="KW-1185">Reference proteome</keyword>
<protein>
    <submittedName>
        <fullName evidence="1">Uncharacterized protein</fullName>
    </submittedName>
</protein>
<name>A0ABS6SZR4_9RHOB</name>
<evidence type="ECO:0000313" key="1">
    <source>
        <dbReference type="EMBL" id="MBV7378474.1"/>
    </source>
</evidence>
<sequence length="207" mass="23723">MIDRRRFDDIRRQHGTKGGSWAVWANPDTKQKTGIGELSLLDPDRNPDLLSELHADFVLVALNLSGEDDGKEKEPFRNFHNPGRHNQDFKLRYATFGTPLWGSYLTDLFKDTYETSSTKVVSHFTKNPEELGPHIINLEKELYDLGAGDSTMLVALGGATHRFLLEAYGLTRSIGRIRHYSSYISLEDYRDEVRRAFMPPSERYSSR</sequence>
<accession>A0ABS6SZR4</accession>